<comment type="caution">
    <text evidence="8">The sequence shown here is derived from an EMBL/GenBank/DDBJ whole genome shotgun (WGS) entry which is preliminary data.</text>
</comment>
<evidence type="ECO:0000313" key="9">
    <source>
        <dbReference type="Proteomes" id="UP000811609"/>
    </source>
</evidence>
<dbReference type="InterPro" id="IPR004330">
    <property type="entry name" value="FAR1_DNA_bnd_dom"/>
</dbReference>
<dbReference type="Pfam" id="PF04434">
    <property type="entry name" value="SWIM"/>
    <property type="match status" value="1"/>
</dbReference>
<protein>
    <recommendedName>
        <fullName evidence="6">Protein FAR1-RELATED SEQUENCE</fullName>
    </recommendedName>
</protein>
<keyword evidence="6" id="KW-0539">Nucleus</keyword>
<comment type="function">
    <text evidence="6">Putative transcription activator involved in regulating light control of development.</text>
</comment>
<evidence type="ECO:0000256" key="4">
    <source>
        <dbReference type="ARBA" id="ARBA00022833"/>
    </source>
</evidence>
<accession>A0A8T1RCP8</accession>
<dbReference type="Pfam" id="PF03101">
    <property type="entry name" value="FAR1"/>
    <property type="match status" value="2"/>
</dbReference>
<keyword evidence="3 5" id="KW-0863">Zinc-finger</keyword>
<sequence length="835" mass="96480">MTAPVTFVLASKAYPVGMVRATDVNGMDEAEFGFEPHVGLEFDSADDARELYSLYAKRMGFKIRTGQLYRSRTDGSVASRRFVCSKEGFQLNSRSGCPAFIRVQRRDTGKWVIDHFLKDHNHDLEHMDEKCPPFMQPKTPIVKNLMTDVAHKPKVKWLEEVEGGQPCTSGVIKRVKREGDGGRFQDEPRVGLEFNSANEAHEFYHAYAANKGFRIRIGQLFRSKLDGSITSRRFVCSKEGYQHPSRVGCGAYMRIKRQDSGRWVVDRLKKDHNHELGAQMETHKKSFNVSNKFIAEASDELENKNLVTMCNGNFVKRCRENCIGSDWYSMLFEYFQSKQAEDTGFFYAVEVNDGNCMSIFWADGRSRYSCSQFGDTIVLDTSYKNSVYLVPFATFVGVNHHRQPVLLACALIAEESKESYSWLFKTWLRAMSGRCPLSIIADHDTAIQQAILEVFPGTHHRFSSWQFKAKESDFLSLMDNGFKCEYENCVIQSQTSDEFDIAWNTLLNRYDLKENVWLTEMYKMRASWVPLFLRGTFFAGIPINESIDSFFVTLLNAQTPVSEFVSRYERGLERRREDERKEDFNSFNLQAFLQTKEPVEEQCRRLYTLTVFKIFQKELLQSYSYLGLKICEEGSASRYLVRRCGNEYEKNIVAFCASNLNVGCSCQMFEFEGVLCRHILRVFQILDVREIPPHFILHRWTRNAEYGIIRDVESGGTSQEFRNLMLWSLRETACKYIEAGAASIEKYKLAYEIMREGGRKLCWQRYLGMYFSTSWWLWWCRRGVDEEEPDDFPLPTQQAISASILHSVSPPISFSPFTLSFSTSPCEESAESTKQ</sequence>
<feature type="domain" description="SWIM-type" evidence="7">
    <location>
        <begin position="639"/>
        <end position="687"/>
    </location>
</feature>
<dbReference type="GO" id="GO:0005634">
    <property type="term" value="C:nucleus"/>
    <property type="evidence" value="ECO:0007669"/>
    <property type="project" value="UniProtKB-SubCell"/>
</dbReference>
<dbReference type="GO" id="GO:0008270">
    <property type="term" value="F:zinc ion binding"/>
    <property type="evidence" value="ECO:0007669"/>
    <property type="project" value="UniProtKB-UniRule"/>
</dbReference>
<dbReference type="GO" id="GO:0006355">
    <property type="term" value="P:regulation of DNA-templated transcription"/>
    <property type="evidence" value="ECO:0007669"/>
    <property type="project" value="UniProtKB-UniRule"/>
</dbReference>
<dbReference type="PROSITE" id="PS50966">
    <property type="entry name" value="ZF_SWIM"/>
    <property type="match status" value="1"/>
</dbReference>
<evidence type="ECO:0000256" key="2">
    <source>
        <dbReference type="ARBA" id="ARBA00022723"/>
    </source>
</evidence>
<keyword evidence="4 6" id="KW-0862">Zinc</keyword>
<comment type="similarity">
    <text evidence="1 6">Belongs to the FHY3/FAR1 family.</text>
</comment>
<comment type="subcellular location">
    <subcellularLocation>
        <location evidence="6">Nucleus</location>
    </subcellularLocation>
</comment>
<proteinExistence type="inferred from homology"/>
<evidence type="ECO:0000313" key="8">
    <source>
        <dbReference type="EMBL" id="KAG6664395.1"/>
    </source>
</evidence>
<dbReference type="EMBL" id="CM031810">
    <property type="protein sequence ID" value="KAG6664395.1"/>
    <property type="molecule type" value="Genomic_DNA"/>
</dbReference>
<organism evidence="8 9">
    <name type="scientific">Carya illinoinensis</name>
    <name type="common">Pecan</name>
    <dbReference type="NCBI Taxonomy" id="32201"/>
    <lineage>
        <taxon>Eukaryota</taxon>
        <taxon>Viridiplantae</taxon>
        <taxon>Streptophyta</taxon>
        <taxon>Embryophyta</taxon>
        <taxon>Tracheophyta</taxon>
        <taxon>Spermatophyta</taxon>
        <taxon>Magnoliopsida</taxon>
        <taxon>eudicotyledons</taxon>
        <taxon>Gunneridae</taxon>
        <taxon>Pentapetalae</taxon>
        <taxon>rosids</taxon>
        <taxon>fabids</taxon>
        <taxon>Fagales</taxon>
        <taxon>Juglandaceae</taxon>
        <taxon>Carya</taxon>
    </lineage>
</organism>
<evidence type="ECO:0000259" key="7">
    <source>
        <dbReference type="PROSITE" id="PS50966"/>
    </source>
</evidence>
<dbReference type="InterPro" id="IPR006564">
    <property type="entry name" value="Znf_PMZ"/>
</dbReference>
<dbReference type="PANTHER" id="PTHR31669:SF149">
    <property type="entry name" value="PROTEIN FAR1-RELATED SEQUENCE 12-RELATED"/>
    <property type="match status" value="1"/>
</dbReference>
<dbReference type="PANTHER" id="PTHR31669">
    <property type="entry name" value="PROTEIN FAR1-RELATED SEQUENCE 10-RELATED"/>
    <property type="match status" value="1"/>
</dbReference>
<evidence type="ECO:0000256" key="3">
    <source>
        <dbReference type="ARBA" id="ARBA00022771"/>
    </source>
</evidence>
<keyword evidence="2 6" id="KW-0479">Metal-binding</keyword>
<dbReference type="Pfam" id="PF10551">
    <property type="entry name" value="MULE"/>
    <property type="match status" value="1"/>
</dbReference>
<dbReference type="AlphaFoldDB" id="A0A8T1RCP8"/>
<gene>
    <name evidence="8" type="ORF">CIPAW_02G090100</name>
</gene>
<name>A0A8T1RCP8_CARIL</name>
<dbReference type="SMART" id="SM00575">
    <property type="entry name" value="ZnF_PMZ"/>
    <property type="match status" value="1"/>
</dbReference>
<evidence type="ECO:0000256" key="1">
    <source>
        <dbReference type="ARBA" id="ARBA00005889"/>
    </source>
</evidence>
<keyword evidence="9" id="KW-1185">Reference proteome</keyword>
<dbReference type="InterPro" id="IPR031052">
    <property type="entry name" value="FHY3/FAR1"/>
</dbReference>
<reference evidence="8" key="1">
    <citation type="submission" date="2020-12" db="EMBL/GenBank/DDBJ databases">
        <title>WGS assembly of Carya illinoinensis cv. Pawnee.</title>
        <authorList>
            <person name="Platts A."/>
            <person name="Shu S."/>
            <person name="Wright S."/>
            <person name="Barry K."/>
            <person name="Edger P."/>
            <person name="Pires J.C."/>
            <person name="Schmutz J."/>
        </authorList>
    </citation>
    <scope>NUCLEOTIDE SEQUENCE</scope>
    <source>
        <tissue evidence="8">Leaf</tissue>
    </source>
</reference>
<dbReference type="Proteomes" id="UP000811609">
    <property type="component" value="Chromosome 2"/>
</dbReference>
<evidence type="ECO:0000256" key="6">
    <source>
        <dbReference type="RuleBase" id="RU367018"/>
    </source>
</evidence>
<evidence type="ECO:0000256" key="5">
    <source>
        <dbReference type="PROSITE-ProRule" id="PRU00325"/>
    </source>
</evidence>
<dbReference type="InterPro" id="IPR018289">
    <property type="entry name" value="MULE_transposase_dom"/>
</dbReference>
<dbReference type="InterPro" id="IPR007527">
    <property type="entry name" value="Znf_SWIM"/>
</dbReference>